<accession>A0A9N8ZLR9</accession>
<feature type="transmembrane region" description="Helical" evidence="2">
    <location>
        <begin position="329"/>
        <end position="347"/>
    </location>
</feature>
<reference evidence="3" key="1">
    <citation type="submission" date="2021-06" db="EMBL/GenBank/DDBJ databases">
        <authorList>
            <person name="Kallberg Y."/>
            <person name="Tangrot J."/>
            <person name="Rosling A."/>
        </authorList>
    </citation>
    <scope>NUCLEOTIDE SEQUENCE</scope>
    <source>
        <strain evidence="3">AZ414A</strain>
    </source>
</reference>
<dbReference type="OrthoDB" id="73273at2759"/>
<feature type="transmembrane region" description="Helical" evidence="2">
    <location>
        <begin position="92"/>
        <end position="112"/>
    </location>
</feature>
<proteinExistence type="predicted"/>
<sequence>MTIDNLDTSEDHQKESRIFSVVHAESKIEGTEEGETEGGGGAATTEESSEELVDVKEAIDEACKPLKHHLEQCTERVEAGGTHENYKRDSELLATVVTIGALTLCLSTIALFPVDIFLVSSTTNSETGLKHSWATKDVVESIVGEIKSVYYVGERSISFVMAVLMVLGMTVSITYTAPGLSLLPVKLIVGMRKFKSDSTQKKIDDLLKINQEKQRVIRAKYSNVNSNMMSRVDTKQLEKLRTEERILKRTLREFDVPKTGLRYIWDKILLILRPFEFIGGVILLILTIVLILSMFLTCSTIIGVISIGIRFLWITLFKIRRQATPPQGLLFAASLLMLSLLALNYTLTMVVTPQYAQFGSQKYCNLTHDDIRDCTDYPQLIIPCDVTAPTDICTPTVISTFLHQIMMNTPFFGIILYYAQWVFLAVAGLSFIYSVIRMSLGGNKYYLSDDGDERDEYDEGEEEALLGGGRSIEVIE</sequence>
<feature type="region of interest" description="Disordered" evidence="1">
    <location>
        <begin position="1"/>
        <end position="50"/>
    </location>
</feature>
<comment type="caution">
    <text evidence="3">The sequence shown here is derived from an EMBL/GenBank/DDBJ whole genome shotgun (WGS) entry which is preliminary data.</text>
</comment>
<dbReference type="EMBL" id="CAJVPK010000363">
    <property type="protein sequence ID" value="CAG8500000.1"/>
    <property type="molecule type" value="Genomic_DNA"/>
</dbReference>
<organism evidence="3 4">
    <name type="scientific">Diversispora eburnea</name>
    <dbReference type="NCBI Taxonomy" id="1213867"/>
    <lineage>
        <taxon>Eukaryota</taxon>
        <taxon>Fungi</taxon>
        <taxon>Fungi incertae sedis</taxon>
        <taxon>Mucoromycota</taxon>
        <taxon>Glomeromycotina</taxon>
        <taxon>Glomeromycetes</taxon>
        <taxon>Diversisporales</taxon>
        <taxon>Diversisporaceae</taxon>
        <taxon>Diversispora</taxon>
    </lineage>
</organism>
<dbReference type="SUPFAM" id="SSF81531">
    <property type="entry name" value="Non-heme 11 kDa protein of cytochrome bc1 complex (Ubiquinol-cytochrome c reductase)"/>
    <property type="match status" value="1"/>
</dbReference>
<feature type="transmembrane region" description="Helical" evidence="2">
    <location>
        <begin position="301"/>
        <end position="317"/>
    </location>
</feature>
<evidence type="ECO:0000256" key="2">
    <source>
        <dbReference type="SAM" id="Phobius"/>
    </source>
</evidence>
<dbReference type="InterPro" id="IPR050854">
    <property type="entry name" value="LMBD1_LysCbl_Transport"/>
</dbReference>
<dbReference type="InterPro" id="IPR036811">
    <property type="entry name" value="Ubol_cytC_Rdtase_hinge_dom_sf"/>
</dbReference>
<feature type="transmembrane region" description="Helical" evidence="2">
    <location>
        <begin position="411"/>
        <end position="436"/>
    </location>
</feature>
<dbReference type="AlphaFoldDB" id="A0A9N8ZLR9"/>
<feature type="transmembrane region" description="Helical" evidence="2">
    <location>
        <begin position="277"/>
        <end position="295"/>
    </location>
</feature>
<dbReference type="PANTHER" id="PTHR16130:SF2">
    <property type="entry name" value="LYSOSOMAL COBALAMIN TRANSPORT ESCORT PROTEIN LMBD1"/>
    <property type="match status" value="1"/>
</dbReference>
<keyword evidence="2" id="KW-1133">Transmembrane helix</keyword>
<keyword evidence="2" id="KW-0812">Transmembrane</keyword>
<dbReference type="GO" id="GO:0072665">
    <property type="term" value="P:protein localization to vacuole"/>
    <property type="evidence" value="ECO:0007669"/>
    <property type="project" value="TreeGrafter"/>
</dbReference>
<name>A0A9N8ZLR9_9GLOM</name>
<evidence type="ECO:0000256" key="1">
    <source>
        <dbReference type="SAM" id="MobiDB-lite"/>
    </source>
</evidence>
<dbReference type="Proteomes" id="UP000789706">
    <property type="component" value="Unassembled WGS sequence"/>
</dbReference>
<evidence type="ECO:0000313" key="4">
    <source>
        <dbReference type="Proteomes" id="UP000789706"/>
    </source>
</evidence>
<feature type="transmembrane region" description="Helical" evidence="2">
    <location>
        <begin position="157"/>
        <end position="185"/>
    </location>
</feature>
<dbReference type="Gene3D" id="1.10.287.20">
    <property type="entry name" value="Ubiquinol-cytochrome C reductase hinge domain"/>
    <property type="match status" value="1"/>
</dbReference>
<gene>
    <name evidence="3" type="ORF">DEBURN_LOCUS4626</name>
</gene>
<dbReference type="PANTHER" id="PTHR16130">
    <property type="entry name" value="LYSOSOMAL COBALAMIN TRANSPORTER-RELATED"/>
    <property type="match status" value="1"/>
</dbReference>
<protein>
    <submittedName>
        <fullName evidence="3">8221_t:CDS:1</fullName>
    </submittedName>
</protein>
<dbReference type="GO" id="GO:0005774">
    <property type="term" value="C:vacuolar membrane"/>
    <property type="evidence" value="ECO:0007669"/>
    <property type="project" value="TreeGrafter"/>
</dbReference>
<keyword evidence="4" id="KW-1185">Reference proteome</keyword>
<keyword evidence="2" id="KW-0472">Membrane</keyword>
<evidence type="ECO:0000313" key="3">
    <source>
        <dbReference type="EMBL" id="CAG8500000.1"/>
    </source>
</evidence>